<evidence type="ECO:0000313" key="5">
    <source>
        <dbReference type="EMBL" id="MBM7851733.1"/>
    </source>
</evidence>
<keyword evidence="1 5" id="KW-0808">Transferase</keyword>
<dbReference type="InterPro" id="IPR000182">
    <property type="entry name" value="GNAT_dom"/>
</dbReference>
<dbReference type="PROSITE" id="PS51186">
    <property type="entry name" value="GNAT"/>
    <property type="match status" value="1"/>
</dbReference>
<reference evidence="4" key="3">
    <citation type="submission" date="2023-01" db="EMBL/GenBank/DDBJ databases">
        <authorList>
            <person name="Sun Q."/>
            <person name="Evtushenko L."/>
        </authorList>
    </citation>
    <scope>NUCLEOTIDE SEQUENCE</scope>
    <source>
        <strain evidence="4">VKM B-1606</strain>
    </source>
</reference>
<dbReference type="Proteomes" id="UP001143400">
    <property type="component" value="Unassembled WGS sequence"/>
</dbReference>
<evidence type="ECO:0000256" key="1">
    <source>
        <dbReference type="ARBA" id="ARBA00022679"/>
    </source>
</evidence>
<name>A0A9W6MR11_9HYPH</name>
<evidence type="ECO:0000313" key="4">
    <source>
        <dbReference type="EMBL" id="GLK54793.1"/>
    </source>
</evidence>
<dbReference type="InterPro" id="IPR050680">
    <property type="entry name" value="YpeA/RimI_acetyltransf"/>
</dbReference>
<feature type="domain" description="N-acetyltransferase" evidence="3">
    <location>
        <begin position="17"/>
        <end position="166"/>
    </location>
</feature>
<dbReference type="EC" id="2.3.1.267" evidence="5"/>
<evidence type="ECO:0000313" key="6">
    <source>
        <dbReference type="Proteomes" id="UP000758856"/>
    </source>
</evidence>
<reference evidence="5 6" key="2">
    <citation type="submission" date="2021-01" db="EMBL/GenBank/DDBJ databases">
        <title>Genomic Encyclopedia of Type Strains, Phase IV (KMG-IV): sequencing the most valuable type-strain genomes for metagenomic binning, comparative biology and taxonomic classification.</title>
        <authorList>
            <person name="Goeker M."/>
        </authorList>
    </citation>
    <scope>NUCLEOTIDE SEQUENCE [LARGE SCALE GENOMIC DNA]</scope>
    <source>
        <strain evidence="5 6">DSM 6130</strain>
    </source>
</reference>
<dbReference type="Gene3D" id="3.40.630.30">
    <property type="match status" value="1"/>
</dbReference>
<organism evidence="4 7">
    <name type="scientific">Methylopila capsulata</name>
    <dbReference type="NCBI Taxonomy" id="61654"/>
    <lineage>
        <taxon>Bacteria</taxon>
        <taxon>Pseudomonadati</taxon>
        <taxon>Pseudomonadota</taxon>
        <taxon>Alphaproteobacteria</taxon>
        <taxon>Hyphomicrobiales</taxon>
        <taxon>Methylopilaceae</taxon>
        <taxon>Methylopila</taxon>
    </lineage>
</organism>
<dbReference type="EMBL" id="BSFF01000001">
    <property type="protein sequence ID" value="GLK54793.1"/>
    <property type="molecule type" value="Genomic_DNA"/>
</dbReference>
<evidence type="ECO:0000259" key="3">
    <source>
        <dbReference type="PROSITE" id="PS51186"/>
    </source>
</evidence>
<reference evidence="4" key="1">
    <citation type="journal article" date="2014" name="Int. J. Syst. Evol. Microbiol.">
        <title>Complete genome sequence of Corynebacterium casei LMG S-19264T (=DSM 44701T), isolated from a smear-ripened cheese.</title>
        <authorList>
            <consortium name="US DOE Joint Genome Institute (JGI-PGF)"/>
            <person name="Walter F."/>
            <person name="Albersmeier A."/>
            <person name="Kalinowski J."/>
            <person name="Ruckert C."/>
        </authorList>
    </citation>
    <scope>NUCLEOTIDE SEQUENCE</scope>
    <source>
        <strain evidence="4">VKM B-1606</strain>
    </source>
</reference>
<dbReference type="EMBL" id="JAFBCY010000002">
    <property type="protein sequence ID" value="MBM7851733.1"/>
    <property type="molecule type" value="Genomic_DNA"/>
</dbReference>
<proteinExistence type="predicted"/>
<keyword evidence="6" id="KW-1185">Reference proteome</keyword>
<dbReference type="SUPFAM" id="SSF55729">
    <property type="entry name" value="Acyl-CoA N-acyltransferases (Nat)"/>
    <property type="match status" value="1"/>
</dbReference>
<dbReference type="InterPro" id="IPR016181">
    <property type="entry name" value="Acyl_CoA_acyltransferase"/>
</dbReference>
<gene>
    <name evidence="4" type="ORF">GCM10008170_08120</name>
    <name evidence="5" type="ORF">JOD31_001958</name>
</gene>
<dbReference type="RefSeq" id="WP_204950133.1">
    <property type="nucleotide sequence ID" value="NZ_BSFF01000001.1"/>
</dbReference>
<accession>A0A9W6MR11</accession>
<dbReference type="AlphaFoldDB" id="A0A9W6MR11"/>
<comment type="caution">
    <text evidence="4">The sequence shown here is derived from an EMBL/GenBank/DDBJ whole genome shotgun (WGS) entry which is preliminary data.</text>
</comment>
<protein>
    <submittedName>
        <fullName evidence="5">Ribosomal-protein-alanine N-acetyltransferase</fullName>
        <ecNumber evidence="5">2.3.1.267</ecNumber>
    </submittedName>
    <submittedName>
        <fullName evidence="4">Ribosomal-protein-alanine acetyltransferase</fullName>
    </submittedName>
</protein>
<dbReference type="Pfam" id="PF00583">
    <property type="entry name" value="Acetyltransf_1"/>
    <property type="match status" value="1"/>
</dbReference>
<dbReference type="GO" id="GO:0008999">
    <property type="term" value="F:protein-N-terminal-alanine acetyltransferase activity"/>
    <property type="evidence" value="ECO:0007669"/>
    <property type="project" value="UniProtKB-EC"/>
</dbReference>
<evidence type="ECO:0000313" key="7">
    <source>
        <dbReference type="Proteomes" id="UP001143400"/>
    </source>
</evidence>
<sequence>MYWLWFWNAWASGLRRWAIEPADAGHADDLAAIHAACFARGWSIDEMEQLLRDRSVRACALYPEGRSRPVGFAASRIALDEAEVLSIAVLERSRGGGGGHALLARHLGRLAGEGVRRVVLEVDEDNAAALALYARFGFAEVGRRKAYYRRADGTRGAARILALDMT</sequence>
<keyword evidence="2 5" id="KW-0012">Acyltransferase</keyword>
<dbReference type="PANTHER" id="PTHR43420:SF12">
    <property type="entry name" value="N-ACETYLTRANSFERASE DOMAIN-CONTAINING PROTEIN"/>
    <property type="match status" value="1"/>
</dbReference>
<evidence type="ECO:0000256" key="2">
    <source>
        <dbReference type="ARBA" id="ARBA00023315"/>
    </source>
</evidence>
<dbReference type="Proteomes" id="UP000758856">
    <property type="component" value="Unassembled WGS sequence"/>
</dbReference>
<dbReference type="PANTHER" id="PTHR43420">
    <property type="entry name" value="ACETYLTRANSFERASE"/>
    <property type="match status" value="1"/>
</dbReference>